<proteinExistence type="predicted"/>
<dbReference type="Pfam" id="PF04456">
    <property type="entry name" value="DUF503"/>
    <property type="match status" value="1"/>
</dbReference>
<dbReference type="SUPFAM" id="SSF103007">
    <property type="entry name" value="Hypothetical protein TT1725"/>
    <property type="match status" value="1"/>
</dbReference>
<name>A0A7G6E6B1_THEFR</name>
<dbReference type="EMBL" id="CP045798">
    <property type="protein sequence ID" value="QNB47615.1"/>
    <property type="molecule type" value="Genomic_DNA"/>
</dbReference>
<organism evidence="1 2">
    <name type="scientific">Thermanaerosceptrum fracticalcis</name>
    <dbReference type="NCBI Taxonomy" id="1712410"/>
    <lineage>
        <taxon>Bacteria</taxon>
        <taxon>Bacillati</taxon>
        <taxon>Bacillota</taxon>
        <taxon>Clostridia</taxon>
        <taxon>Eubacteriales</taxon>
        <taxon>Peptococcaceae</taxon>
        <taxon>Thermanaerosceptrum</taxon>
    </lineage>
</organism>
<dbReference type="Proteomes" id="UP000515847">
    <property type="component" value="Chromosome"/>
</dbReference>
<dbReference type="InterPro" id="IPR036746">
    <property type="entry name" value="TT1725-like_sf"/>
</dbReference>
<reference evidence="1 2" key="1">
    <citation type="journal article" date="2019" name="Front. Microbiol.">
        <title>Thermoanaerosceptrum fracticalcis gen. nov. sp. nov., a Novel Fumarate-Fermenting Microorganism From a Deep Fractured Carbonate Aquifer of the US Great Basin.</title>
        <authorList>
            <person name="Hamilton-Brehm S.D."/>
            <person name="Stewart L.E."/>
            <person name="Zavarin M."/>
            <person name="Caldwell M."/>
            <person name="Lawson P.A."/>
            <person name="Onstott T.C."/>
            <person name="Grzymski J."/>
            <person name="Neveux I."/>
            <person name="Lollar B.S."/>
            <person name="Russell C.E."/>
            <person name="Moser D.P."/>
        </authorList>
    </citation>
    <scope>NUCLEOTIDE SEQUENCE [LARGE SCALE GENOMIC DNA]</scope>
    <source>
        <strain evidence="1 2">DRI-13</strain>
    </source>
</reference>
<sequence>MLVCVIKIDLRLFAVSSLKEKRSIVKSLIEKTKHKFTVSIAEIGEHDVWQAAQLGLALVGNSRSLLEREMNKILDFLEAGGEVEIVSVVHEIWGY</sequence>
<evidence type="ECO:0000313" key="2">
    <source>
        <dbReference type="Proteomes" id="UP000515847"/>
    </source>
</evidence>
<dbReference type="InterPro" id="IPR007546">
    <property type="entry name" value="DUF503"/>
</dbReference>
<dbReference type="KEGG" id="tfr:BR63_15835"/>
<dbReference type="OrthoDB" id="9809023at2"/>
<keyword evidence="2" id="KW-1185">Reference proteome</keyword>
<dbReference type="AlphaFoldDB" id="A0A7G6E6B1"/>
<accession>A0A7G6E6B1</accession>
<protein>
    <submittedName>
        <fullName evidence="1">DUF503 family protein</fullName>
    </submittedName>
</protein>
<dbReference type="PANTHER" id="PTHR36441">
    <property type="entry name" value="HYPOTHETICAL CYTOSOLIC PROTEIN"/>
    <property type="match status" value="1"/>
</dbReference>
<dbReference type="Gene3D" id="3.30.70.1120">
    <property type="entry name" value="TT1725-like"/>
    <property type="match status" value="1"/>
</dbReference>
<evidence type="ECO:0000313" key="1">
    <source>
        <dbReference type="EMBL" id="QNB47615.1"/>
    </source>
</evidence>
<gene>
    <name evidence="1" type="ORF">BR63_15835</name>
</gene>
<dbReference type="PANTHER" id="PTHR36441:SF1">
    <property type="entry name" value="DUF503 DOMAIN-CONTAINING PROTEIN"/>
    <property type="match status" value="1"/>
</dbReference>
<dbReference type="RefSeq" id="WP_034421833.1">
    <property type="nucleotide sequence ID" value="NZ_CP045798.1"/>
</dbReference>